<evidence type="ECO:0008006" key="3">
    <source>
        <dbReference type="Google" id="ProtNLM"/>
    </source>
</evidence>
<gene>
    <name evidence="1" type="ORF">WG926_18495</name>
</gene>
<evidence type="ECO:0000313" key="1">
    <source>
        <dbReference type="EMBL" id="MEN2990308.1"/>
    </source>
</evidence>
<dbReference type="Proteomes" id="UP001413721">
    <property type="component" value="Unassembled WGS sequence"/>
</dbReference>
<proteinExistence type="predicted"/>
<dbReference type="EMBL" id="JBBKTW010000007">
    <property type="protein sequence ID" value="MEN2990308.1"/>
    <property type="molecule type" value="Genomic_DNA"/>
</dbReference>
<accession>A0ABU9YNC3</accession>
<protein>
    <recommendedName>
        <fullName evidence="3">Secreted protein</fullName>
    </recommendedName>
</protein>
<keyword evidence="2" id="KW-1185">Reference proteome</keyword>
<organism evidence="1 2">
    <name type="scientific">Tistrella arctica</name>
    <dbReference type="NCBI Taxonomy" id="3133430"/>
    <lineage>
        <taxon>Bacteria</taxon>
        <taxon>Pseudomonadati</taxon>
        <taxon>Pseudomonadota</taxon>
        <taxon>Alphaproteobacteria</taxon>
        <taxon>Geminicoccales</taxon>
        <taxon>Geminicoccaceae</taxon>
        <taxon>Tistrella</taxon>
    </lineage>
</organism>
<evidence type="ECO:0000313" key="2">
    <source>
        <dbReference type="Proteomes" id="UP001413721"/>
    </source>
</evidence>
<dbReference type="RefSeq" id="WP_345937993.1">
    <property type="nucleotide sequence ID" value="NZ_JBBKTW010000007.1"/>
</dbReference>
<reference evidence="1 2" key="1">
    <citation type="submission" date="2024-03" db="EMBL/GenBank/DDBJ databases">
        <title>High-quality draft genome sequencing of Tistrella sp. BH-R2-4.</title>
        <authorList>
            <person name="Dong C."/>
        </authorList>
    </citation>
    <scope>NUCLEOTIDE SEQUENCE [LARGE SCALE GENOMIC DNA]</scope>
    <source>
        <strain evidence="1 2">BH-R2-4</strain>
    </source>
</reference>
<sequence length="192" mass="20645">MTDRIGASTIIADEDLARVTGGSLGMPGPGGIDMTNMDLESILALVQQQRQDQADASLHNQMSQIEQRNTTLTQMNGTLQELGNLEGLLDQQGALSTDTVVHHLGAETTLGALAADLGLDRERVDDGSIDAEDMDMITDLLHDRIDSTTAAQEMDMAALQTMLDKRNDAAALMATFMEKMQNTRDAILGNIS</sequence>
<comment type="caution">
    <text evidence="1">The sequence shown here is derived from an EMBL/GenBank/DDBJ whole genome shotgun (WGS) entry which is preliminary data.</text>
</comment>
<name>A0ABU9YNC3_9PROT</name>